<evidence type="ECO:0000313" key="4">
    <source>
        <dbReference type="Proteomes" id="UP001150569"/>
    </source>
</evidence>
<comment type="caution">
    <text evidence="3">The sequence shown here is derived from an EMBL/GenBank/DDBJ whole genome shotgun (WGS) entry which is preliminary data.</text>
</comment>
<feature type="chain" id="PRO_5040921033" evidence="2">
    <location>
        <begin position="26"/>
        <end position="166"/>
    </location>
</feature>
<keyword evidence="4" id="KW-1185">Reference proteome</keyword>
<dbReference type="AlphaFoldDB" id="A0A9W8DKV8"/>
<feature type="region of interest" description="Disordered" evidence="1">
    <location>
        <begin position="107"/>
        <end position="132"/>
    </location>
</feature>
<organism evidence="3 4">
    <name type="scientific">Tieghemiomyces parasiticus</name>
    <dbReference type="NCBI Taxonomy" id="78921"/>
    <lineage>
        <taxon>Eukaryota</taxon>
        <taxon>Fungi</taxon>
        <taxon>Fungi incertae sedis</taxon>
        <taxon>Zoopagomycota</taxon>
        <taxon>Kickxellomycotina</taxon>
        <taxon>Dimargaritomycetes</taxon>
        <taxon>Dimargaritales</taxon>
        <taxon>Dimargaritaceae</taxon>
        <taxon>Tieghemiomyces</taxon>
    </lineage>
</organism>
<name>A0A9W8DKV8_9FUNG</name>
<accession>A0A9W8DKV8</accession>
<feature type="signal peptide" evidence="2">
    <location>
        <begin position="1"/>
        <end position="25"/>
    </location>
</feature>
<reference evidence="3" key="1">
    <citation type="submission" date="2022-07" db="EMBL/GenBank/DDBJ databases">
        <title>Phylogenomic reconstructions and comparative analyses of Kickxellomycotina fungi.</title>
        <authorList>
            <person name="Reynolds N.K."/>
            <person name="Stajich J.E."/>
            <person name="Barry K."/>
            <person name="Grigoriev I.V."/>
            <person name="Crous P."/>
            <person name="Smith M.E."/>
        </authorList>
    </citation>
    <scope>NUCLEOTIDE SEQUENCE</scope>
    <source>
        <strain evidence="3">RSA 861</strain>
    </source>
</reference>
<dbReference type="Proteomes" id="UP001150569">
    <property type="component" value="Unassembled WGS sequence"/>
</dbReference>
<dbReference type="EMBL" id="JANBPT010000823">
    <property type="protein sequence ID" value="KAJ1912562.1"/>
    <property type="molecule type" value="Genomic_DNA"/>
</dbReference>
<keyword evidence="2" id="KW-0732">Signal</keyword>
<evidence type="ECO:0000313" key="3">
    <source>
        <dbReference type="EMBL" id="KAJ1912562.1"/>
    </source>
</evidence>
<evidence type="ECO:0000256" key="2">
    <source>
        <dbReference type="SAM" id="SignalP"/>
    </source>
</evidence>
<evidence type="ECO:0000256" key="1">
    <source>
        <dbReference type="SAM" id="MobiDB-lite"/>
    </source>
</evidence>
<gene>
    <name evidence="3" type="ORF">IWQ60_009612</name>
</gene>
<sequence length="166" mass="17374">MKLVAATTLTYSLLATFTAATITDAQKQCIAKPDCIRQPQACMQTCFNVPEAKWKEATACTDDCVALPKHDPSCFDKCELGMEKLMGATLEEFWNVITEAQRESGQGVAAVQMQSSKGEESPQVQPGSSSSSSSVSSSAIALSASQSTAAVLALSVVVGLCALNEG</sequence>
<protein>
    <submittedName>
        <fullName evidence="3">Uncharacterized protein</fullName>
    </submittedName>
</protein>
<feature type="compositionally biased region" description="Polar residues" evidence="1">
    <location>
        <begin position="112"/>
        <end position="127"/>
    </location>
</feature>
<proteinExistence type="predicted"/>